<dbReference type="Proteomes" id="UP000316095">
    <property type="component" value="Unassembled WGS sequence"/>
</dbReference>
<dbReference type="EMBL" id="SJPG01000001">
    <property type="protein sequence ID" value="TWT61371.1"/>
    <property type="molecule type" value="Genomic_DNA"/>
</dbReference>
<reference evidence="1 2" key="1">
    <citation type="submission" date="2019-02" db="EMBL/GenBank/DDBJ databases">
        <title>Deep-cultivation of Planctomycetes and their phenomic and genomic characterization uncovers novel biology.</title>
        <authorList>
            <person name="Wiegand S."/>
            <person name="Jogler M."/>
            <person name="Boedeker C."/>
            <person name="Pinto D."/>
            <person name="Vollmers J."/>
            <person name="Rivas-Marin E."/>
            <person name="Kohn T."/>
            <person name="Peeters S.H."/>
            <person name="Heuer A."/>
            <person name="Rast P."/>
            <person name="Oberbeckmann S."/>
            <person name="Bunk B."/>
            <person name="Jeske O."/>
            <person name="Meyerdierks A."/>
            <person name="Storesund J.E."/>
            <person name="Kallscheuer N."/>
            <person name="Luecker S."/>
            <person name="Lage O.M."/>
            <person name="Pohl T."/>
            <person name="Merkel B.J."/>
            <person name="Hornburger P."/>
            <person name="Mueller R.-W."/>
            <person name="Bruemmer F."/>
            <person name="Labrenz M."/>
            <person name="Spormann A.M."/>
            <person name="Op Den Camp H."/>
            <person name="Overmann J."/>
            <person name="Amann R."/>
            <person name="Jetten M.S.M."/>
            <person name="Mascher T."/>
            <person name="Medema M.H."/>
            <person name="Devos D.P."/>
            <person name="Kaster A.-K."/>
            <person name="Ovreas L."/>
            <person name="Rohde M."/>
            <person name="Galperin M.Y."/>
            <person name="Jogler C."/>
        </authorList>
    </citation>
    <scope>NUCLEOTIDE SEQUENCE [LARGE SCALE GENOMIC DNA]</scope>
    <source>
        <strain evidence="1 2">Pan54</strain>
    </source>
</reference>
<keyword evidence="2" id="KW-1185">Reference proteome</keyword>
<name>A0A5C5XG47_9PLAN</name>
<dbReference type="AlphaFoldDB" id="A0A5C5XG47"/>
<gene>
    <name evidence="1" type="ORF">Pan54_21070</name>
</gene>
<protein>
    <submittedName>
        <fullName evidence="1">Uncharacterized protein</fullName>
    </submittedName>
</protein>
<proteinExistence type="predicted"/>
<evidence type="ECO:0000313" key="1">
    <source>
        <dbReference type="EMBL" id="TWT61371.1"/>
    </source>
</evidence>
<comment type="caution">
    <text evidence="1">The sequence shown here is derived from an EMBL/GenBank/DDBJ whole genome shotgun (WGS) entry which is preliminary data.</text>
</comment>
<sequence>MIDHFNKYHMEDTTLESGIQNHHKLLHPMPLVIEVGLDGSGIVDNF</sequence>
<evidence type="ECO:0000313" key="2">
    <source>
        <dbReference type="Proteomes" id="UP000316095"/>
    </source>
</evidence>
<accession>A0A5C5XG47</accession>
<organism evidence="1 2">
    <name type="scientific">Rubinisphaera italica</name>
    <dbReference type="NCBI Taxonomy" id="2527969"/>
    <lineage>
        <taxon>Bacteria</taxon>
        <taxon>Pseudomonadati</taxon>
        <taxon>Planctomycetota</taxon>
        <taxon>Planctomycetia</taxon>
        <taxon>Planctomycetales</taxon>
        <taxon>Planctomycetaceae</taxon>
        <taxon>Rubinisphaera</taxon>
    </lineage>
</organism>